<dbReference type="InterPro" id="IPR050833">
    <property type="entry name" value="Poly_Biosynth_Transport"/>
</dbReference>
<feature type="transmembrane region" description="Helical" evidence="7">
    <location>
        <begin position="414"/>
        <end position="438"/>
    </location>
</feature>
<protein>
    <recommendedName>
        <fullName evidence="10">Polysaccharide biosynthesis protein</fullName>
    </recommendedName>
</protein>
<reference evidence="8" key="1">
    <citation type="journal article" date="2014" name="Int. J. Syst. Evol. Microbiol.">
        <title>Complete genome sequence of Corynebacterium casei LMG S-19264T (=DSM 44701T), isolated from a smear-ripened cheese.</title>
        <authorList>
            <consortium name="US DOE Joint Genome Institute (JGI-PGF)"/>
            <person name="Walter F."/>
            <person name="Albersmeier A."/>
            <person name="Kalinowski J."/>
            <person name="Ruckert C."/>
        </authorList>
    </citation>
    <scope>NUCLEOTIDE SEQUENCE</scope>
    <source>
        <strain evidence="8">JCM 31311</strain>
    </source>
</reference>
<keyword evidence="9" id="KW-1185">Reference proteome</keyword>
<evidence type="ECO:0008006" key="10">
    <source>
        <dbReference type="Google" id="ProtNLM"/>
    </source>
</evidence>
<comment type="subcellular location">
    <subcellularLocation>
        <location evidence="1">Cell membrane</location>
        <topology evidence="1">Multi-pass membrane protein</topology>
    </subcellularLocation>
</comment>
<evidence type="ECO:0000313" key="9">
    <source>
        <dbReference type="Proteomes" id="UP000603865"/>
    </source>
</evidence>
<keyword evidence="6 7" id="KW-0472">Membrane</keyword>
<dbReference type="CDD" id="cd13127">
    <property type="entry name" value="MATE_tuaB_like"/>
    <property type="match status" value="1"/>
</dbReference>
<keyword evidence="5 7" id="KW-1133">Transmembrane helix</keyword>
<name>A0A918C667_9DEIO</name>
<accession>A0A918C667</accession>
<comment type="caution">
    <text evidence="8">The sequence shown here is derived from an EMBL/GenBank/DDBJ whole genome shotgun (WGS) entry which is preliminary data.</text>
</comment>
<evidence type="ECO:0000256" key="4">
    <source>
        <dbReference type="ARBA" id="ARBA00022692"/>
    </source>
</evidence>
<keyword evidence="3" id="KW-1003">Cell membrane</keyword>
<dbReference type="PANTHER" id="PTHR30250">
    <property type="entry name" value="PST FAMILY PREDICTED COLANIC ACID TRANSPORTER"/>
    <property type="match status" value="1"/>
</dbReference>
<dbReference type="AlphaFoldDB" id="A0A918C667"/>
<dbReference type="RefSeq" id="WP_189089793.1">
    <property type="nucleotide sequence ID" value="NZ_BMQL01000008.1"/>
</dbReference>
<dbReference type="Pfam" id="PF13440">
    <property type="entry name" value="Polysacc_synt_3"/>
    <property type="match status" value="1"/>
</dbReference>
<evidence type="ECO:0000256" key="2">
    <source>
        <dbReference type="ARBA" id="ARBA00007430"/>
    </source>
</evidence>
<dbReference type="EMBL" id="BMQL01000008">
    <property type="protein sequence ID" value="GGR06767.1"/>
    <property type="molecule type" value="Genomic_DNA"/>
</dbReference>
<evidence type="ECO:0000256" key="1">
    <source>
        <dbReference type="ARBA" id="ARBA00004651"/>
    </source>
</evidence>
<evidence type="ECO:0000256" key="3">
    <source>
        <dbReference type="ARBA" id="ARBA00022475"/>
    </source>
</evidence>
<feature type="transmembrane region" description="Helical" evidence="7">
    <location>
        <begin position="310"/>
        <end position="335"/>
    </location>
</feature>
<evidence type="ECO:0000313" key="8">
    <source>
        <dbReference type="EMBL" id="GGR06767.1"/>
    </source>
</evidence>
<organism evidence="8 9">
    <name type="scientific">Deinococcus ruber</name>
    <dbReference type="NCBI Taxonomy" id="1848197"/>
    <lineage>
        <taxon>Bacteria</taxon>
        <taxon>Thermotogati</taxon>
        <taxon>Deinococcota</taxon>
        <taxon>Deinococci</taxon>
        <taxon>Deinococcales</taxon>
        <taxon>Deinococcaceae</taxon>
        <taxon>Deinococcus</taxon>
    </lineage>
</organism>
<sequence>MTLKAKTVHAIKWSYLSFFANLLLAPVFAAILARLLTKHDFGLFALGMSMYSLGQYIADFGIGQALVQKRELTDEDVRAGVTASLLLGLSIMSLAWMLAPLAGTLLRQPEVVPLFRTFACLYLLASLLTVATALLRRALRFRPLMLGEVGGYVLGQGIFGLGAAALGFGAYSLAISLAVQYLFQFVVTYLATRHSFRLTFRRESFRALSAFGGRAALINCLEFVSANLDTFLIGRWYGTATLGLYNRGFNAVCMPINSLARSITRVLAPSFSRVQHQQDTLRRSYLSGLLVVSITLFSAAAGVFVCAREIVLVLLGPSFASAIPIVQVLAFFIPFPVLSNISAVLAEASARLTAKIVIQLVYLLLLAAAFTLVVRLGWGVTGFAQVLVVAGALRCFVYAVVACRIIGGGGWATVLAYATGVGCGLGVGVVMFLVVSWARTAGMAPFMLLGLELLLGALLLGGVLLFGPPNEVQRQARPLIRARLARWRNAAGEIEQL</sequence>
<feature type="transmembrane region" description="Helical" evidence="7">
    <location>
        <begin position="144"/>
        <end position="165"/>
    </location>
</feature>
<feature type="transmembrane region" description="Helical" evidence="7">
    <location>
        <begin position="356"/>
        <end position="378"/>
    </location>
</feature>
<reference evidence="8" key="2">
    <citation type="submission" date="2020-09" db="EMBL/GenBank/DDBJ databases">
        <authorList>
            <person name="Sun Q."/>
            <person name="Ohkuma M."/>
        </authorList>
    </citation>
    <scope>NUCLEOTIDE SEQUENCE</scope>
    <source>
        <strain evidence="8">JCM 31311</strain>
    </source>
</reference>
<proteinExistence type="inferred from homology"/>
<evidence type="ECO:0000256" key="7">
    <source>
        <dbReference type="SAM" id="Phobius"/>
    </source>
</evidence>
<feature type="transmembrane region" description="Helical" evidence="7">
    <location>
        <begin position="384"/>
        <end position="407"/>
    </location>
</feature>
<comment type="similarity">
    <text evidence="2">Belongs to the polysaccharide synthase family.</text>
</comment>
<dbReference type="Proteomes" id="UP000603865">
    <property type="component" value="Unassembled WGS sequence"/>
</dbReference>
<gene>
    <name evidence="8" type="ORF">GCM10008957_19460</name>
</gene>
<feature type="transmembrane region" description="Helical" evidence="7">
    <location>
        <begin position="79"/>
        <end position="102"/>
    </location>
</feature>
<dbReference type="GO" id="GO:0005886">
    <property type="term" value="C:plasma membrane"/>
    <property type="evidence" value="ECO:0007669"/>
    <property type="project" value="UniProtKB-SubCell"/>
</dbReference>
<feature type="transmembrane region" description="Helical" evidence="7">
    <location>
        <begin position="171"/>
        <end position="192"/>
    </location>
</feature>
<feature type="transmembrane region" description="Helical" evidence="7">
    <location>
        <begin position="41"/>
        <end position="67"/>
    </location>
</feature>
<dbReference type="PANTHER" id="PTHR30250:SF10">
    <property type="entry name" value="LIPOPOLYSACCHARIDE BIOSYNTHESIS PROTEIN WZXC"/>
    <property type="match status" value="1"/>
</dbReference>
<evidence type="ECO:0000256" key="6">
    <source>
        <dbReference type="ARBA" id="ARBA00023136"/>
    </source>
</evidence>
<evidence type="ECO:0000256" key="5">
    <source>
        <dbReference type="ARBA" id="ARBA00022989"/>
    </source>
</evidence>
<feature type="transmembrane region" description="Helical" evidence="7">
    <location>
        <begin position="444"/>
        <end position="467"/>
    </location>
</feature>
<feature type="transmembrane region" description="Helical" evidence="7">
    <location>
        <begin position="12"/>
        <end position="35"/>
    </location>
</feature>
<keyword evidence="4 7" id="KW-0812">Transmembrane</keyword>
<feature type="transmembrane region" description="Helical" evidence="7">
    <location>
        <begin position="285"/>
        <end position="304"/>
    </location>
</feature>
<feature type="transmembrane region" description="Helical" evidence="7">
    <location>
        <begin position="114"/>
        <end position="135"/>
    </location>
</feature>